<dbReference type="Proteomes" id="UP001418222">
    <property type="component" value="Unassembled WGS sequence"/>
</dbReference>
<dbReference type="PANTHER" id="PTHR10501">
    <property type="entry name" value="U1 SMALL NUCLEAR RIBONUCLEOPROTEIN A/U2 SMALL NUCLEAR RIBONUCLEOPROTEIN B"/>
    <property type="match status" value="1"/>
</dbReference>
<keyword evidence="1 2" id="KW-0694">RNA-binding</keyword>
<evidence type="ECO:0000313" key="6">
    <source>
        <dbReference type="Proteomes" id="UP001418222"/>
    </source>
</evidence>
<reference evidence="5 6" key="1">
    <citation type="journal article" date="2022" name="Nat. Plants">
        <title>Genomes of leafy and leafless Platanthera orchids illuminate the evolution of mycoheterotrophy.</title>
        <authorList>
            <person name="Li M.H."/>
            <person name="Liu K.W."/>
            <person name="Li Z."/>
            <person name="Lu H.C."/>
            <person name="Ye Q.L."/>
            <person name="Zhang D."/>
            <person name="Wang J.Y."/>
            <person name="Li Y.F."/>
            <person name="Zhong Z.M."/>
            <person name="Liu X."/>
            <person name="Yu X."/>
            <person name="Liu D.K."/>
            <person name="Tu X.D."/>
            <person name="Liu B."/>
            <person name="Hao Y."/>
            <person name="Liao X.Y."/>
            <person name="Jiang Y.T."/>
            <person name="Sun W.H."/>
            <person name="Chen J."/>
            <person name="Chen Y.Q."/>
            <person name="Ai Y."/>
            <person name="Zhai J.W."/>
            <person name="Wu S.S."/>
            <person name="Zhou Z."/>
            <person name="Hsiao Y.Y."/>
            <person name="Wu W.L."/>
            <person name="Chen Y.Y."/>
            <person name="Lin Y.F."/>
            <person name="Hsu J.L."/>
            <person name="Li C.Y."/>
            <person name="Wang Z.W."/>
            <person name="Zhao X."/>
            <person name="Zhong W.Y."/>
            <person name="Ma X.K."/>
            <person name="Ma L."/>
            <person name="Huang J."/>
            <person name="Chen G.Z."/>
            <person name="Huang M.Z."/>
            <person name="Huang L."/>
            <person name="Peng D.H."/>
            <person name="Luo Y.B."/>
            <person name="Zou S.Q."/>
            <person name="Chen S.P."/>
            <person name="Lan S."/>
            <person name="Tsai W.C."/>
            <person name="Van de Peer Y."/>
            <person name="Liu Z.J."/>
        </authorList>
    </citation>
    <scope>NUCLEOTIDE SEQUENCE [LARGE SCALE GENOMIC DNA]</scope>
    <source>
        <strain evidence="5">Lor287</strain>
    </source>
</reference>
<keyword evidence="6" id="KW-1185">Reference proteome</keyword>
<evidence type="ECO:0000313" key="5">
    <source>
        <dbReference type="EMBL" id="KAK8935793.1"/>
    </source>
</evidence>
<accession>A0AAP0G3R3</accession>
<dbReference type="InterPro" id="IPR012677">
    <property type="entry name" value="Nucleotide-bd_a/b_plait_sf"/>
</dbReference>
<dbReference type="AlphaFoldDB" id="A0AAP0G3R3"/>
<feature type="domain" description="RRM" evidence="4">
    <location>
        <begin position="78"/>
        <end position="157"/>
    </location>
</feature>
<dbReference type="GO" id="GO:0003723">
    <property type="term" value="F:RNA binding"/>
    <property type="evidence" value="ECO:0007669"/>
    <property type="project" value="UniProtKB-UniRule"/>
</dbReference>
<dbReference type="InterPro" id="IPR035979">
    <property type="entry name" value="RBD_domain_sf"/>
</dbReference>
<dbReference type="SMART" id="SM00360">
    <property type="entry name" value="RRM"/>
    <property type="match status" value="2"/>
</dbReference>
<protein>
    <recommendedName>
        <fullName evidence="4">RRM domain-containing protein</fullName>
    </recommendedName>
</protein>
<feature type="region of interest" description="Disordered" evidence="3">
    <location>
        <begin position="157"/>
        <end position="235"/>
    </location>
</feature>
<organism evidence="5 6">
    <name type="scientific">Platanthera zijinensis</name>
    <dbReference type="NCBI Taxonomy" id="2320716"/>
    <lineage>
        <taxon>Eukaryota</taxon>
        <taxon>Viridiplantae</taxon>
        <taxon>Streptophyta</taxon>
        <taxon>Embryophyta</taxon>
        <taxon>Tracheophyta</taxon>
        <taxon>Spermatophyta</taxon>
        <taxon>Magnoliopsida</taxon>
        <taxon>Liliopsida</taxon>
        <taxon>Asparagales</taxon>
        <taxon>Orchidaceae</taxon>
        <taxon>Orchidoideae</taxon>
        <taxon>Orchideae</taxon>
        <taxon>Orchidinae</taxon>
        <taxon>Platanthera</taxon>
    </lineage>
</organism>
<sequence length="322" mass="35374">MDPKSLAHAAQPYHDYSYDMMPLPYSAQPPPVFHSPAGRLHPSHPPTGYHPSYYGQHHPLPASPAPVVHSNPEKLAISTLFVSGLPDDIKAREIHNLFSRHHGFDSCQLKYTGHGNQVVAFATFTNHHSAMAAMGALDRTIFDPETGATLHIELARSNSRKRPRGGAPYMIIDKRTRVHEDDENDWSNDGDDEPSDTENNNSRNKGAFTAAQSRKPDRKLANGQTAQDSEKAAVNSRPCSTLFIANLGPTCTEAELEQVLSKFSGFRTLKMKGRSGMPVAFADFEDVESSAAALESLRGTTIGSSDRGEIHIEYARSKMRKA</sequence>
<dbReference type="Pfam" id="PF00076">
    <property type="entry name" value="RRM_1"/>
    <property type="match status" value="2"/>
</dbReference>
<dbReference type="FunFam" id="3.30.70.330:FF:000335">
    <property type="entry name" value="RNA-binding protein with multiple splicing 2"/>
    <property type="match status" value="1"/>
</dbReference>
<name>A0AAP0G3R3_9ASPA</name>
<proteinExistence type="predicted"/>
<gene>
    <name evidence="5" type="ORF">KSP39_PZI013595</name>
</gene>
<comment type="caution">
    <text evidence="5">The sequence shown here is derived from an EMBL/GenBank/DDBJ whole genome shotgun (WGS) entry which is preliminary data.</text>
</comment>
<dbReference type="EMBL" id="JBBWWQ010000011">
    <property type="protein sequence ID" value="KAK8935793.1"/>
    <property type="molecule type" value="Genomic_DNA"/>
</dbReference>
<evidence type="ECO:0000256" key="2">
    <source>
        <dbReference type="PROSITE-ProRule" id="PRU00176"/>
    </source>
</evidence>
<evidence type="ECO:0000256" key="3">
    <source>
        <dbReference type="SAM" id="MobiDB-lite"/>
    </source>
</evidence>
<evidence type="ECO:0000259" key="4">
    <source>
        <dbReference type="PROSITE" id="PS50102"/>
    </source>
</evidence>
<feature type="domain" description="RRM" evidence="4">
    <location>
        <begin position="240"/>
        <end position="317"/>
    </location>
</feature>
<dbReference type="PROSITE" id="PS50102">
    <property type="entry name" value="RRM"/>
    <property type="match status" value="2"/>
</dbReference>
<dbReference type="FunFam" id="3.30.70.330:FF:000404">
    <property type="entry name" value="RNA-binding protein with multiple splicing"/>
    <property type="match status" value="1"/>
</dbReference>
<dbReference type="Gene3D" id="3.30.70.330">
    <property type="match status" value="2"/>
</dbReference>
<evidence type="ECO:0000256" key="1">
    <source>
        <dbReference type="ARBA" id="ARBA00022884"/>
    </source>
</evidence>
<feature type="compositionally biased region" description="Acidic residues" evidence="3">
    <location>
        <begin position="181"/>
        <end position="196"/>
    </location>
</feature>
<dbReference type="SUPFAM" id="SSF54928">
    <property type="entry name" value="RNA-binding domain, RBD"/>
    <property type="match status" value="1"/>
</dbReference>
<feature type="region of interest" description="Disordered" evidence="3">
    <location>
        <begin position="34"/>
        <end position="67"/>
    </location>
</feature>
<dbReference type="InterPro" id="IPR000504">
    <property type="entry name" value="RRM_dom"/>
</dbReference>